<dbReference type="GO" id="GO:0016020">
    <property type="term" value="C:membrane"/>
    <property type="evidence" value="ECO:0007669"/>
    <property type="project" value="UniProtKB-SubCell"/>
</dbReference>
<feature type="transmembrane region" description="Helical" evidence="6">
    <location>
        <begin position="6"/>
        <end position="24"/>
    </location>
</feature>
<accession>A0A328CAU3</accession>
<dbReference type="InterPro" id="IPR050601">
    <property type="entry name" value="CPA3_antiporter_subunitC"/>
</dbReference>
<evidence type="ECO:0000256" key="6">
    <source>
        <dbReference type="SAM" id="Phobius"/>
    </source>
</evidence>
<dbReference type="EMBL" id="QHKO01000001">
    <property type="protein sequence ID" value="RAL25292.1"/>
    <property type="molecule type" value="Genomic_DNA"/>
</dbReference>
<dbReference type="AlphaFoldDB" id="A0A328CAU3"/>
<feature type="transmembrane region" description="Helical" evidence="6">
    <location>
        <begin position="62"/>
        <end position="83"/>
    </location>
</feature>
<dbReference type="Proteomes" id="UP000249169">
    <property type="component" value="Unassembled WGS sequence"/>
</dbReference>
<gene>
    <name evidence="7" type="ORF">DL240_03515</name>
</gene>
<evidence type="ECO:0000256" key="2">
    <source>
        <dbReference type="ARBA" id="ARBA00010388"/>
    </source>
</evidence>
<dbReference type="OrthoDB" id="9799219at2"/>
<keyword evidence="8" id="KW-1185">Reference proteome</keyword>
<dbReference type="PANTHER" id="PTHR34583">
    <property type="entry name" value="ANTIPORTER SUBUNIT MNHC2-RELATED"/>
    <property type="match status" value="1"/>
</dbReference>
<name>A0A328CAU3_9DELT</name>
<protein>
    <submittedName>
        <fullName evidence="7">Na+/H+ antiporter subunit C</fullName>
    </submittedName>
</protein>
<evidence type="ECO:0000256" key="3">
    <source>
        <dbReference type="ARBA" id="ARBA00022692"/>
    </source>
</evidence>
<comment type="subcellular location">
    <subcellularLocation>
        <location evidence="1">Membrane</location>
        <topology evidence="1">Multi-pass membrane protein</topology>
    </subcellularLocation>
</comment>
<evidence type="ECO:0000256" key="5">
    <source>
        <dbReference type="ARBA" id="ARBA00023136"/>
    </source>
</evidence>
<dbReference type="Pfam" id="PF00420">
    <property type="entry name" value="Oxidored_q2"/>
    <property type="match status" value="1"/>
</dbReference>
<organism evidence="7 8">
    <name type="scientific">Lujinxingia litoralis</name>
    <dbReference type="NCBI Taxonomy" id="2211119"/>
    <lineage>
        <taxon>Bacteria</taxon>
        <taxon>Deltaproteobacteria</taxon>
        <taxon>Bradymonadales</taxon>
        <taxon>Lujinxingiaceae</taxon>
        <taxon>Lujinxingia</taxon>
    </lineage>
</organism>
<dbReference type="PANTHER" id="PTHR34583:SF3">
    <property type="entry name" value="MULTISUBUNIT SODIUM_HYDROGEN ANTIPORTER, MNHC SUBUNIT"/>
    <property type="match status" value="1"/>
</dbReference>
<proteinExistence type="inferred from homology"/>
<dbReference type="RefSeq" id="WP_111728464.1">
    <property type="nucleotide sequence ID" value="NZ_QHKO01000001.1"/>
</dbReference>
<feature type="transmembrane region" description="Helical" evidence="6">
    <location>
        <begin position="31"/>
        <end position="50"/>
    </location>
</feature>
<dbReference type="Gene3D" id="1.10.287.3510">
    <property type="match status" value="1"/>
</dbReference>
<evidence type="ECO:0000256" key="4">
    <source>
        <dbReference type="ARBA" id="ARBA00022989"/>
    </source>
</evidence>
<dbReference type="InterPro" id="IPR039428">
    <property type="entry name" value="NUOK/Mnh_C1-like"/>
</dbReference>
<evidence type="ECO:0000313" key="8">
    <source>
        <dbReference type="Proteomes" id="UP000249169"/>
    </source>
</evidence>
<keyword evidence="4 6" id="KW-1133">Transmembrane helix</keyword>
<sequence>MTAQTFYTIAGVGLMATGFFAWMVRRHLIRRLMGVNLISTGLFMVLIAGARQAPEGPDPVPQAMVLTGIVVAVSATALGLALIQHIYEERGARSLGEGGAGE</sequence>
<evidence type="ECO:0000313" key="7">
    <source>
        <dbReference type="EMBL" id="RAL25292.1"/>
    </source>
</evidence>
<keyword evidence="3 6" id="KW-0812">Transmembrane</keyword>
<keyword evidence="5 6" id="KW-0472">Membrane</keyword>
<comment type="caution">
    <text evidence="7">The sequence shown here is derived from an EMBL/GenBank/DDBJ whole genome shotgun (WGS) entry which is preliminary data.</text>
</comment>
<comment type="similarity">
    <text evidence="2">Belongs to the CPA3 antiporters (TC 2.A.63) subunit C family.</text>
</comment>
<reference evidence="7 8" key="1">
    <citation type="submission" date="2018-05" db="EMBL/GenBank/DDBJ databases">
        <title>Lujinxingia marina gen. nov. sp. nov., a new facultative anaerobic member of the class Deltaproteobacteria, and proposal of Lujinxingaceae fam. nov.</title>
        <authorList>
            <person name="Li C.-M."/>
        </authorList>
    </citation>
    <scope>NUCLEOTIDE SEQUENCE [LARGE SCALE GENOMIC DNA]</scope>
    <source>
        <strain evidence="7 8">B210</strain>
    </source>
</reference>
<evidence type="ECO:0000256" key="1">
    <source>
        <dbReference type="ARBA" id="ARBA00004141"/>
    </source>
</evidence>